<dbReference type="PANTHER" id="PTHR37467:SF1">
    <property type="entry name" value="EXPORTED CALCIUM-BINDING GLYCOPROTEIN"/>
    <property type="match status" value="1"/>
</dbReference>
<dbReference type="SUPFAM" id="SSF103647">
    <property type="entry name" value="TSP type-3 repeat"/>
    <property type="match status" value="1"/>
</dbReference>
<evidence type="ECO:0000313" key="3">
    <source>
        <dbReference type="Proteomes" id="UP001207930"/>
    </source>
</evidence>
<feature type="compositionally biased region" description="Acidic residues" evidence="1">
    <location>
        <begin position="314"/>
        <end position="326"/>
    </location>
</feature>
<sequence length="584" mass="60963">MTVATPTHSSRRLIVTRAALLAAALTFQSNGESISYNFSETSTNTTQTLDTTTPKGPLGSLVWNDSYVVTTGNVATGTEDGLVDGSGGATGASISWTSKNTWYGDGVYNTQDQRIVLGYLDDGDDGVTVTVTNIPYENYNVYGILASDAGSNTTYTTKDFLINGTTWALGGSAPATATAFASMEASSANGAWVKIIPGTQTGNYWKISNLTSGTLTIDGEPGVNNGNRASLAAIIIEDNTDTDNDGMIDSWEINNNLIVGYDDSQEDADGDGVTNIREFQLGLNPQNPDTDFDGLDDGVELSEAYGTNPLVADTDGDGSPDGEDTAPLDPHIRPGTSTITWTTEGELTSDAAISMTGTLAQAWVFGSAGVDVTIGSTTINFASVSGNTGTFFTANGDTTGNASLDNLLNNHAASEGIAWQYMLTGLTPGATYQVQVIAGADRRAGISTRTQKIGDGVGHFTGNLARSGPGYAIGTFTASAEATQIISVVPGDINPVDPAITAIILREVDLSTLALTSSTFSPTQITLTWISEAGMTYDVEYSDTLTAGSWQNVNASPIPATGLSTSYTFPRPAGTKRFFRVSEN</sequence>
<comment type="caution">
    <text evidence="2">The sequence shown here is derived from an EMBL/GenBank/DDBJ whole genome shotgun (WGS) entry which is preliminary data.</text>
</comment>
<evidence type="ECO:0000313" key="2">
    <source>
        <dbReference type="EMBL" id="MCW1887431.1"/>
    </source>
</evidence>
<dbReference type="EMBL" id="JAPDDS010000017">
    <property type="protein sequence ID" value="MCW1887431.1"/>
    <property type="molecule type" value="Genomic_DNA"/>
</dbReference>
<gene>
    <name evidence="2" type="ORF">OKA04_22030</name>
</gene>
<organism evidence="2 3">
    <name type="scientific">Luteolibacter flavescens</name>
    <dbReference type="NCBI Taxonomy" id="1859460"/>
    <lineage>
        <taxon>Bacteria</taxon>
        <taxon>Pseudomonadati</taxon>
        <taxon>Verrucomicrobiota</taxon>
        <taxon>Verrucomicrobiia</taxon>
        <taxon>Verrucomicrobiales</taxon>
        <taxon>Verrucomicrobiaceae</taxon>
        <taxon>Luteolibacter</taxon>
    </lineage>
</organism>
<accession>A0ABT3FV26</accession>
<feature type="region of interest" description="Disordered" evidence="1">
    <location>
        <begin position="310"/>
        <end position="335"/>
    </location>
</feature>
<dbReference type="PANTHER" id="PTHR37467">
    <property type="entry name" value="EXPORTED CALCIUM-BINDING GLYCOPROTEIN-RELATED"/>
    <property type="match status" value="1"/>
</dbReference>
<dbReference type="InterPro" id="IPR053180">
    <property type="entry name" value="Ca-binding_acidic-repeat"/>
</dbReference>
<protein>
    <submittedName>
        <fullName evidence="2">Uncharacterized protein</fullName>
    </submittedName>
</protein>
<evidence type="ECO:0000256" key="1">
    <source>
        <dbReference type="SAM" id="MobiDB-lite"/>
    </source>
</evidence>
<dbReference type="Proteomes" id="UP001207930">
    <property type="component" value="Unassembled WGS sequence"/>
</dbReference>
<keyword evidence="3" id="KW-1185">Reference proteome</keyword>
<proteinExistence type="predicted"/>
<dbReference type="Gene3D" id="4.10.1080.10">
    <property type="entry name" value="TSP type-3 repeat"/>
    <property type="match status" value="1"/>
</dbReference>
<dbReference type="RefSeq" id="WP_264503386.1">
    <property type="nucleotide sequence ID" value="NZ_JAPDDS010000017.1"/>
</dbReference>
<dbReference type="InterPro" id="IPR028974">
    <property type="entry name" value="TSP_type-3_rpt"/>
</dbReference>
<name>A0ABT3FV26_9BACT</name>
<reference evidence="2 3" key="1">
    <citation type="submission" date="2022-10" db="EMBL/GenBank/DDBJ databases">
        <title>Luteolibacter flavescens strain MCCC 1K03193, whole genome shotgun sequencing project.</title>
        <authorList>
            <person name="Zhao G."/>
            <person name="Shen L."/>
        </authorList>
    </citation>
    <scope>NUCLEOTIDE SEQUENCE [LARGE SCALE GENOMIC DNA]</scope>
    <source>
        <strain evidence="2 3">MCCC 1K03193</strain>
    </source>
</reference>